<dbReference type="EMBL" id="JACGWZ010000007">
    <property type="protein sequence ID" value="MBA8827101.1"/>
    <property type="molecule type" value="Genomic_DNA"/>
</dbReference>
<dbReference type="SUPFAM" id="SSF56747">
    <property type="entry name" value="Prim-pol domain"/>
    <property type="match status" value="1"/>
</dbReference>
<evidence type="ECO:0000256" key="1">
    <source>
        <dbReference type="SAM" id="MobiDB-lite"/>
    </source>
</evidence>
<feature type="domain" description="DNA primase/polymerase bifunctional N-terminal" evidence="2">
    <location>
        <begin position="12"/>
        <end position="200"/>
    </location>
</feature>
<keyword evidence="4" id="KW-1185">Reference proteome</keyword>
<dbReference type="SMART" id="SM00943">
    <property type="entry name" value="Prim-Pol"/>
    <property type="match status" value="1"/>
</dbReference>
<dbReference type="RefSeq" id="WP_182546292.1">
    <property type="nucleotide sequence ID" value="NZ_JACGWZ010000007.1"/>
</dbReference>
<comment type="caution">
    <text evidence="3">The sequence shown here is derived from an EMBL/GenBank/DDBJ whole genome shotgun (WGS) entry which is preliminary data.</text>
</comment>
<accession>A0A839E735</accession>
<dbReference type="InterPro" id="IPR015330">
    <property type="entry name" value="DNA_primase/pol_bifunc_N"/>
</dbReference>
<protein>
    <recommendedName>
        <fullName evidence="2">DNA primase/polymerase bifunctional N-terminal domain-containing protein</fullName>
    </recommendedName>
</protein>
<evidence type="ECO:0000313" key="3">
    <source>
        <dbReference type="EMBL" id="MBA8827101.1"/>
    </source>
</evidence>
<gene>
    <name evidence="3" type="ORF">FHX42_004485</name>
</gene>
<proteinExistence type="predicted"/>
<sequence length="318" mass="33965">MSTTTGHLTSWALDAAEHGWPVFPLRSGTKVPALHRRDRCPRTGACSSRHAGWEQRATTDPQTIRRCWSCGAYNIGLATGPAGLVVIDCDVPKPGESAPDGWNMLGISCGLDVLTHLAQRARATVPDTYTVTTPSGGTHLYYRAPRGTELRNTQGADGGLGWLIDTRAHGGYVVAPGSVVPPSGYELHDDRDPVDLPGWLVQALTPKPRETNSAPREISSAHRSRYLQSALDRETERVTAALPGARNKSLFIASCALGQLVAGEALTEHDARAALEHASQPHLDANAYSPTQRDATIRSGLTAGASHPRSLNHESQAA</sequence>
<dbReference type="CDD" id="cd04859">
    <property type="entry name" value="Prim_Pol"/>
    <property type="match status" value="1"/>
</dbReference>
<evidence type="ECO:0000313" key="4">
    <source>
        <dbReference type="Proteomes" id="UP000569329"/>
    </source>
</evidence>
<name>A0A839E735_9PSEU</name>
<organism evidence="3 4">
    <name type="scientific">Halosaccharopolyspora lacisalsi</name>
    <dbReference type="NCBI Taxonomy" id="1000566"/>
    <lineage>
        <taxon>Bacteria</taxon>
        <taxon>Bacillati</taxon>
        <taxon>Actinomycetota</taxon>
        <taxon>Actinomycetes</taxon>
        <taxon>Pseudonocardiales</taxon>
        <taxon>Pseudonocardiaceae</taxon>
        <taxon>Halosaccharopolyspora</taxon>
    </lineage>
</organism>
<dbReference type="Pfam" id="PF09250">
    <property type="entry name" value="Prim-Pol"/>
    <property type="match status" value="1"/>
</dbReference>
<dbReference type="AlphaFoldDB" id="A0A839E735"/>
<feature type="region of interest" description="Disordered" evidence="1">
    <location>
        <begin position="281"/>
        <end position="318"/>
    </location>
</feature>
<reference evidence="3 4" key="1">
    <citation type="submission" date="2020-07" db="EMBL/GenBank/DDBJ databases">
        <title>Sequencing the genomes of 1000 actinobacteria strains.</title>
        <authorList>
            <person name="Klenk H.-P."/>
        </authorList>
    </citation>
    <scope>NUCLEOTIDE SEQUENCE [LARGE SCALE GENOMIC DNA]</scope>
    <source>
        <strain evidence="3 4">DSM 45975</strain>
    </source>
</reference>
<dbReference type="Proteomes" id="UP000569329">
    <property type="component" value="Unassembled WGS sequence"/>
</dbReference>
<evidence type="ECO:0000259" key="2">
    <source>
        <dbReference type="SMART" id="SM00943"/>
    </source>
</evidence>